<dbReference type="GO" id="GO:0005829">
    <property type="term" value="C:cytosol"/>
    <property type="evidence" value="ECO:0007669"/>
    <property type="project" value="TreeGrafter"/>
</dbReference>
<dbReference type="PANTHER" id="PTHR11839:SF18">
    <property type="entry name" value="NUDIX HYDROLASE DOMAIN-CONTAINING PROTEIN"/>
    <property type="match status" value="1"/>
</dbReference>
<dbReference type="InterPro" id="IPR000086">
    <property type="entry name" value="NUDIX_hydrolase_dom"/>
</dbReference>
<dbReference type="PANTHER" id="PTHR11839">
    <property type="entry name" value="UDP/ADP-SUGAR PYROPHOSPHATASE"/>
    <property type="match status" value="1"/>
</dbReference>
<dbReference type="GO" id="GO:0047631">
    <property type="term" value="F:ADP-ribose diphosphatase activity"/>
    <property type="evidence" value="ECO:0007669"/>
    <property type="project" value="UniProtKB-EC"/>
</dbReference>
<keyword evidence="5" id="KW-1185">Reference proteome</keyword>
<dbReference type="OrthoDB" id="9806150at2"/>
<dbReference type="PROSITE" id="PS00893">
    <property type="entry name" value="NUDIX_BOX"/>
    <property type="match status" value="1"/>
</dbReference>
<dbReference type="Proteomes" id="UP000525923">
    <property type="component" value="Unassembled WGS sequence"/>
</dbReference>
<dbReference type="PROSITE" id="PS51462">
    <property type="entry name" value="NUDIX"/>
    <property type="match status" value="1"/>
</dbReference>
<keyword evidence="2 4" id="KW-0378">Hydrolase</keyword>
<dbReference type="Gene3D" id="3.90.79.10">
    <property type="entry name" value="Nucleoside Triphosphate Pyrophosphohydrolase"/>
    <property type="match status" value="1"/>
</dbReference>
<dbReference type="FunFam" id="3.90.79.10:FF:000024">
    <property type="entry name" value="ADP-ribose pyrophosphatase"/>
    <property type="match status" value="1"/>
</dbReference>
<evidence type="ECO:0000259" key="3">
    <source>
        <dbReference type="PROSITE" id="PS51462"/>
    </source>
</evidence>
<dbReference type="AlphaFoldDB" id="A0A7W8CQK7"/>
<sequence length="189" mass="21277">MKKFEEKTITSERIYEGKVINLKVDEVSLPNGHTSKRELVEHPGAVALIALTPEGKLILVEQYRKALERSIIEIPAGKIEKGEEPSYTAMRELEEETGYTAERLELIQSFSTSPGFADEIIHVYGAIGLKKSESGAILDEDEFVDLLEVTIEEAEQMMKDNRIFDAKTAFAVLWAKQHLVNENSQALRL</sequence>
<dbReference type="GO" id="GO:0019693">
    <property type="term" value="P:ribose phosphate metabolic process"/>
    <property type="evidence" value="ECO:0007669"/>
    <property type="project" value="TreeGrafter"/>
</dbReference>
<comment type="caution">
    <text evidence="4">The sequence shown here is derived from an EMBL/GenBank/DDBJ whole genome shotgun (WGS) entry which is preliminary data.</text>
</comment>
<reference evidence="4 5" key="1">
    <citation type="submission" date="2020-08" db="EMBL/GenBank/DDBJ databases">
        <title>Genomic Encyclopedia of Type Strains, Phase IV (KMG-IV): sequencing the most valuable type-strain genomes for metagenomic binning, comparative biology and taxonomic classification.</title>
        <authorList>
            <person name="Goeker M."/>
        </authorList>
    </citation>
    <scope>NUCLEOTIDE SEQUENCE [LARGE SCALE GENOMIC DNA]</scope>
    <source>
        <strain evidence="4 5">DSM 15895</strain>
    </source>
</reference>
<evidence type="ECO:0000313" key="4">
    <source>
        <dbReference type="EMBL" id="MBB5178728.1"/>
    </source>
</evidence>
<organism evidence="4 5">
    <name type="scientific">Planococcus koreensis</name>
    <dbReference type="NCBI Taxonomy" id="112331"/>
    <lineage>
        <taxon>Bacteria</taxon>
        <taxon>Bacillati</taxon>
        <taxon>Bacillota</taxon>
        <taxon>Bacilli</taxon>
        <taxon>Bacillales</taxon>
        <taxon>Caryophanaceae</taxon>
        <taxon>Planococcus</taxon>
    </lineage>
</organism>
<accession>A0A7W8CQK7</accession>
<dbReference type="RefSeq" id="WP_135500484.1">
    <property type="nucleotide sequence ID" value="NZ_CP181055.1"/>
</dbReference>
<feature type="domain" description="Nudix hydrolase" evidence="3">
    <location>
        <begin position="40"/>
        <end position="171"/>
    </location>
</feature>
<proteinExistence type="predicted"/>
<dbReference type="GO" id="GO:0006753">
    <property type="term" value="P:nucleoside phosphate metabolic process"/>
    <property type="evidence" value="ECO:0007669"/>
    <property type="project" value="TreeGrafter"/>
</dbReference>
<name>A0A7W8CQK7_9BACL</name>
<dbReference type="EC" id="3.6.1.13" evidence="4"/>
<evidence type="ECO:0000256" key="2">
    <source>
        <dbReference type="ARBA" id="ARBA00022801"/>
    </source>
</evidence>
<dbReference type="EMBL" id="JACHHE010000001">
    <property type="protein sequence ID" value="MBB5178728.1"/>
    <property type="molecule type" value="Genomic_DNA"/>
</dbReference>
<dbReference type="InterPro" id="IPR020084">
    <property type="entry name" value="NUDIX_hydrolase_CS"/>
</dbReference>
<evidence type="ECO:0000256" key="1">
    <source>
        <dbReference type="ARBA" id="ARBA00001946"/>
    </source>
</evidence>
<evidence type="ECO:0000313" key="5">
    <source>
        <dbReference type="Proteomes" id="UP000525923"/>
    </source>
</evidence>
<dbReference type="SUPFAM" id="SSF55811">
    <property type="entry name" value="Nudix"/>
    <property type="match status" value="1"/>
</dbReference>
<comment type="cofactor">
    <cofactor evidence="1">
        <name>Mg(2+)</name>
        <dbReference type="ChEBI" id="CHEBI:18420"/>
    </cofactor>
</comment>
<dbReference type="Pfam" id="PF00293">
    <property type="entry name" value="NUDIX"/>
    <property type="match status" value="1"/>
</dbReference>
<gene>
    <name evidence="4" type="ORF">HNQ44_000150</name>
</gene>
<dbReference type="InterPro" id="IPR015797">
    <property type="entry name" value="NUDIX_hydrolase-like_dom_sf"/>
</dbReference>
<protein>
    <submittedName>
        <fullName evidence="4">ADP-ribose pyrophosphatase</fullName>
        <ecNumber evidence="4">3.6.1.13</ecNumber>
    </submittedName>
</protein>